<comment type="caution">
    <text evidence="1">The sequence shown here is derived from an EMBL/GenBank/DDBJ whole genome shotgun (WGS) entry which is preliminary data.</text>
</comment>
<proteinExistence type="predicted"/>
<dbReference type="RefSeq" id="WP_390352524.1">
    <property type="nucleotide sequence ID" value="NZ_JBHUIZ010000003.1"/>
</dbReference>
<reference evidence="1 2" key="1">
    <citation type="submission" date="2023-10" db="EMBL/GenBank/DDBJ databases">
        <title>Virgibacillus halophilus 5B73C genome.</title>
        <authorList>
            <person name="Miliotis G."/>
            <person name="Sengupta P."/>
            <person name="Hameed A."/>
            <person name="Chuvochina M."/>
            <person name="Mcdonagh F."/>
            <person name="Simpson A.C."/>
            <person name="Singh N.K."/>
            <person name="Rekha P.D."/>
            <person name="Raman K."/>
            <person name="Hugenholtz P."/>
            <person name="Venkateswaran K."/>
        </authorList>
    </citation>
    <scope>NUCLEOTIDE SEQUENCE [LARGE SCALE GENOMIC DNA]</scope>
    <source>
        <strain evidence="1 2">5B73C</strain>
    </source>
</reference>
<evidence type="ECO:0000313" key="2">
    <source>
        <dbReference type="Proteomes" id="UP001281447"/>
    </source>
</evidence>
<gene>
    <name evidence="1" type="ORF">RWE15_18810</name>
</gene>
<organism evidence="1 2">
    <name type="scientific">Tigheibacillus halophilus</name>
    <dbReference type="NCBI Taxonomy" id="361280"/>
    <lineage>
        <taxon>Bacteria</taxon>
        <taxon>Bacillati</taxon>
        <taxon>Bacillota</taxon>
        <taxon>Bacilli</taxon>
        <taxon>Bacillales</taxon>
        <taxon>Bacillaceae</taxon>
        <taxon>Tigheibacillus</taxon>
    </lineage>
</organism>
<accession>A0ABU5CB04</accession>
<sequence length="128" mass="14864">MRQLNEEEANIANRFLFLSMAIVVLHQDSAYIRKSPLKIKENYIELIGKMITMATNERRLLRKKMQAMHMQVVTLDQNGSFTSYLFTCQGKEEKCNYFNPAIRSKVKDLLGELMQKAQRPYQTSAANV</sequence>
<dbReference type="Pfam" id="PF26325">
    <property type="entry name" value="YhjD"/>
    <property type="match status" value="1"/>
</dbReference>
<protein>
    <submittedName>
        <fullName evidence="1">Uncharacterized protein</fullName>
    </submittedName>
</protein>
<dbReference type="EMBL" id="JAWDIP010000004">
    <property type="protein sequence ID" value="MDY0396041.1"/>
    <property type="molecule type" value="Genomic_DNA"/>
</dbReference>
<dbReference type="Proteomes" id="UP001281447">
    <property type="component" value="Unassembled WGS sequence"/>
</dbReference>
<dbReference type="InterPro" id="IPR058600">
    <property type="entry name" value="YhjD-like"/>
</dbReference>
<name>A0ABU5CB04_9BACI</name>
<keyword evidence="2" id="KW-1185">Reference proteome</keyword>
<evidence type="ECO:0000313" key="1">
    <source>
        <dbReference type="EMBL" id="MDY0396041.1"/>
    </source>
</evidence>